<dbReference type="AlphaFoldDB" id="A0A853BTC7"/>
<dbReference type="InterPro" id="IPR038576">
    <property type="entry name" value="Methyltransf_Zn-bd_dom_put_sf"/>
</dbReference>
<dbReference type="Gene3D" id="6.10.250.3100">
    <property type="match status" value="1"/>
</dbReference>
<accession>A0A853BTC7</accession>
<dbReference type="EMBL" id="JACCFO010000001">
    <property type="protein sequence ID" value="NYI99049.1"/>
    <property type="molecule type" value="Genomic_DNA"/>
</dbReference>
<dbReference type="Gene3D" id="3.40.50.720">
    <property type="entry name" value="NAD(P)-binding Rossmann-like Domain"/>
    <property type="match status" value="1"/>
</dbReference>
<organism evidence="3 4">
    <name type="scientific">Streptomonospora nanhaiensis</name>
    <dbReference type="NCBI Taxonomy" id="1323731"/>
    <lineage>
        <taxon>Bacteria</taxon>
        <taxon>Bacillati</taxon>
        <taxon>Actinomycetota</taxon>
        <taxon>Actinomycetes</taxon>
        <taxon>Streptosporangiales</taxon>
        <taxon>Nocardiopsidaceae</taxon>
        <taxon>Streptomonospora</taxon>
    </lineage>
</organism>
<dbReference type="Pfam" id="PF08484">
    <property type="entry name" value="Methyltransf_14"/>
    <property type="match status" value="1"/>
</dbReference>
<proteinExistence type="predicted"/>
<dbReference type="Gene3D" id="3.40.50.150">
    <property type="entry name" value="Vaccinia Virus protein VP39"/>
    <property type="match status" value="1"/>
</dbReference>
<evidence type="ECO:0000259" key="1">
    <source>
        <dbReference type="Pfam" id="PF08421"/>
    </source>
</evidence>
<dbReference type="InterPro" id="IPR029063">
    <property type="entry name" value="SAM-dependent_MTases_sf"/>
</dbReference>
<evidence type="ECO:0000313" key="4">
    <source>
        <dbReference type="Proteomes" id="UP000575985"/>
    </source>
</evidence>
<name>A0A853BTC7_9ACTN</name>
<feature type="domain" description="Methyltransferase putative zinc binding" evidence="1">
    <location>
        <begin position="11"/>
        <end position="70"/>
    </location>
</feature>
<dbReference type="Gene3D" id="6.20.50.110">
    <property type="entry name" value="Methyltransferase, zinc-binding domain"/>
    <property type="match status" value="1"/>
</dbReference>
<dbReference type="SUPFAM" id="SSF53335">
    <property type="entry name" value="S-adenosyl-L-methionine-dependent methyltransferases"/>
    <property type="match status" value="1"/>
</dbReference>
<dbReference type="PANTHER" id="PTHR43861:SF5">
    <property type="entry name" value="BLL5978 PROTEIN"/>
    <property type="match status" value="1"/>
</dbReference>
<dbReference type="InterPro" id="IPR013691">
    <property type="entry name" value="MeTrfase_14"/>
</dbReference>
<dbReference type="Proteomes" id="UP000575985">
    <property type="component" value="Unassembled WGS sequence"/>
</dbReference>
<dbReference type="Pfam" id="PF13489">
    <property type="entry name" value="Methyltransf_23"/>
    <property type="match status" value="1"/>
</dbReference>
<dbReference type="CDD" id="cd02440">
    <property type="entry name" value="AdoMet_MTases"/>
    <property type="match status" value="1"/>
</dbReference>
<feature type="domain" description="C-methyltransferase" evidence="2">
    <location>
        <begin position="251"/>
        <end position="407"/>
    </location>
</feature>
<dbReference type="PANTHER" id="PTHR43861">
    <property type="entry name" value="TRANS-ACONITATE 2-METHYLTRANSFERASE-RELATED"/>
    <property type="match status" value="1"/>
</dbReference>
<comment type="caution">
    <text evidence="3">The sequence shown here is derived from an EMBL/GenBank/DDBJ whole genome shotgun (WGS) entry which is preliminary data.</text>
</comment>
<dbReference type="InterPro" id="IPR013630">
    <property type="entry name" value="Methyltransf_Zn-bd_dom_put"/>
</dbReference>
<reference evidence="3 4" key="1">
    <citation type="submission" date="2020-07" db="EMBL/GenBank/DDBJ databases">
        <title>Sequencing the genomes of 1000 actinobacteria strains.</title>
        <authorList>
            <person name="Klenk H.-P."/>
        </authorList>
    </citation>
    <scope>NUCLEOTIDE SEQUENCE [LARGE SCALE GENOMIC DNA]</scope>
    <source>
        <strain evidence="3 4">DSM 45927</strain>
    </source>
</reference>
<evidence type="ECO:0000313" key="3">
    <source>
        <dbReference type="EMBL" id="NYI99049.1"/>
    </source>
</evidence>
<gene>
    <name evidence="3" type="ORF">HNR12_005326</name>
</gene>
<dbReference type="RefSeq" id="WP_179770096.1">
    <property type="nucleotide sequence ID" value="NZ_JACCFO010000001.1"/>
</dbReference>
<evidence type="ECO:0000259" key="2">
    <source>
        <dbReference type="Pfam" id="PF08484"/>
    </source>
</evidence>
<sequence>MAQRADGAATCRICAGAVEEFVDFGRQPVSDSFVTPERAGSEYYFRLAAGVCTACSMVQLTEEVPRTEMFHDDYPYRSSGSEVMRRHFTAVAESFLAGPLRKADPFVLEIGSNDGIMLRTVKDAGVRHLGVDPSIGAAKIAAEQGIRVSTEFFEEDTARRIAKDEGPADVVFSANTFSHIAYIDSIFRGIDALLAEDGVFVFEDRYLGDIVRRTLFDQIYDEHYYIFGVTSVRNMARHFGFELVDAEHLDVHGGSMRYTVMRPGRRPASERVAAALAEERTLGLEDPAVYRRFAATARTACADLRALLERLKAEGRTVAGYGATAKSSTVLNYAGIGPDLLPAVHDSTDAKQGRLTPGTHIPVRSPEEFRSAYPDYAVLFAWNHAAEIFAKEQGFRDAGGRWILYVPGVHIR</sequence>
<keyword evidence="4" id="KW-1185">Reference proteome</keyword>
<dbReference type="Pfam" id="PF08421">
    <property type="entry name" value="Methyltransf_13"/>
    <property type="match status" value="1"/>
</dbReference>
<protein>
    <submittedName>
        <fullName evidence="3">Methylation protein EvaC</fullName>
    </submittedName>
</protein>